<comment type="catalytic activity">
    <reaction evidence="4">
        <text>L-histidyl-[protein] + S-adenosyl-L-methionine = N(tele)-methyl-L-histidyl-[protein] + S-adenosyl-L-homocysteine + H(+)</text>
        <dbReference type="Rhea" id="RHEA:19369"/>
        <dbReference type="Rhea" id="RHEA-COMP:9745"/>
        <dbReference type="Rhea" id="RHEA-COMP:11600"/>
        <dbReference type="ChEBI" id="CHEBI:15378"/>
        <dbReference type="ChEBI" id="CHEBI:16367"/>
        <dbReference type="ChEBI" id="CHEBI:29979"/>
        <dbReference type="ChEBI" id="CHEBI:57856"/>
        <dbReference type="ChEBI" id="CHEBI:59789"/>
        <dbReference type="EC" id="2.1.1.85"/>
    </reaction>
</comment>
<protein>
    <recommendedName>
        <fullName evidence="4">protein-histidine N-methyltransferase</fullName>
        <ecNumber evidence="4">2.1.1.85</ecNumber>
    </recommendedName>
</protein>
<keyword evidence="2 4" id="KW-0808">Transferase</keyword>
<evidence type="ECO:0000256" key="2">
    <source>
        <dbReference type="ARBA" id="ARBA00022679"/>
    </source>
</evidence>
<evidence type="ECO:0000313" key="6">
    <source>
        <dbReference type="Proteomes" id="UP000054359"/>
    </source>
</evidence>
<dbReference type="InterPro" id="IPR050600">
    <property type="entry name" value="SETD3_SETD6_MTase"/>
</dbReference>
<dbReference type="EMBL" id="KK120794">
    <property type="protein sequence ID" value="KFM79046.1"/>
    <property type="molecule type" value="Genomic_DNA"/>
</dbReference>
<keyword evidence="6" id="KW-1185">Reference proteome</keyword>
<comment type="similarity">
    <text evidence="4">Belongs to the class V-like SAM-binding methyltransferase superfamily. SETD3 actin-histidine methyltransferase family.</text>
</comment>
<keyword evidence="3 4" id="KW-0949">S-adenosyl-L-methionine</keyword>
<keyword evidence="1 4" id="KW-0489">Methyltransferase</keyword>
<dbReference type="InterPro" id="IPR046341">
    <property type="entry name" value="SET_dom_sf"/>
</dbReference>
<evidence type="ECO:0000256" key="1">
    <source>
        <dbReference type="ARBA" id="ARBA00022603"/>
    </source>
</evidence>
<organism evidence="5 6">
    <name type="scientific">Stegodyphus mimosarum</name>
    <name type="common">African social velvet spider</name>
    <dbReference type="NCBI Taxonomy" id="407821"/>
    <lineage>
        <taxon>Eukaryota</taxon>
        <taxon>Metazoa</taxon>
        <taxon>Ecdysozoa</taxon>
        <taxon>Arthropoda</taxon>
        <taxon>Chelicerata</taxon>
        <taxon>Arachnida</taxon>
        <taxon>Araneae</taxon>
        <taxon>Araneomorphae</taxon>
        <taxon>Entelegynae</taxon>
        <taxon>Eresoidea</taxon>
        <taxon>Eresidae</taxon>
        <taxon>Stegodyphus</taxon>
    </lineage>
</organism>
<gene>
    <name evidence="5" type="ORF">X975_18487</name>
</gene>
<dbReference type="GO" id="GO:0018064">
    <property type="term" value="F:protein-L-histidine N-tele-methyltransferase activity"/>
    <property type="evidence" value="ECO:0007669"/>
    <property type="project" value="UniProtKB-EC"/>
</dbReference>
<dbReference type="CDD" id="cd19176">
    <property type="entry name" value="SET_SETD3"/>
    <property type="match status" value="1"/>
</dbReference>
<dbReference type="OMA" id="HNILLAY"/>
<dbReference type="STRING" id="407821.A0A087UNV7"/>
<dbReference type="Proteomes" id="UP000054359">
    <property type="component" value="Unassembled WGS sequence"/>
</dbReference>
<accession>A0A087UNV7</accession>
<reference evidence="5 6" key="1">
    <citation type="submission" date="2013-11" db="EMBL/GenBank/DDBJ databases">
        <title>Genome sequencing of Stegodyphus mimosarum.</title>
        <authorList>
            <person name="Bechsgaard J."/>
        </authorList>
    </citation>
    <scope>NUCLEOTIDE SEQUENCE [LARGE SCALE GENOMIC DNA]</scope>
</reference>
<feature type="non-terminal residue" evidence="5">
    <location>
        <position position="302"/>
    </location>
</feature>
<dbReference type="Gene3D" id="3.90.1410.10">
    <property type="entry name" value="set domain protein methyltransferase, domain 1"/>
    <property type="match status" value="1"/>
</dbReference>
<dbReference type="PANTHER" id="PTHR13271:SF47">
    <property type="entry name" value="ACTIN-HISTIDINE N-METHYLTRANSFERASE"/>
    <property type="match status" value="1"/>
</dbReference>
<name>A0A087UNV7_STEMI</name>
<dbReference type="GO" id="GO:0032259">
    <property type="term" value="P:methylation"/>
    <property type="evidence" value="ECO:0007669"/>
    <property type="project" value="UniProtKB-KW"/>
</dbReference>
<dbReference type="PROSITE" id="PS51565">
    <property type="entry name" value="SAM_MT85_SETD3"/>
    <property type="match status" value="1"/>
</dbReference>
<dbReference type="SUPFAM" id="SSF82199">
    <property type="entry name" value="SET domain"/>
    <property type="match status" value="1"/>
</dbReference>
<evidence type="ECO:0000256" key="3">
    <source>
        <dbReference type="ARBA" id="ARBA00022691"/>
    </source>
</evidence>
<proteinExistence type="inferred from homology"/>
<dbReference type="AlphaFoldDB" id="A0A087UNV7"/>
<dbReference type="InterPro" id="IPR025785">
    <property type="entry name" value="SETD3"/>
</dbReference>
<dbReference type="GO" id="GO:0016279">
    <property type="term" value="F:protein-lysine N-methyltransferase activity"/>
    <property type="evidence" value="ECO:0007669"/>
    <property type="project" value="TreeGrafter"/>
</dbReference>
<sequence>MKNSKKKVLQNCAPHEINKVPKKVKDQLKPIVQKLLNQCSNSKVLSRKLEWDEMKTNYALLQTIQELEKKYHFPVTDRSEHWEKFYEWCSEHGAKFSCVKVKKISDGNFGVVAEEDIKEHEPFLTIPRKMMMSEISAKNSKLGPLISKDPILQHMPNIQLAMHLLMEYLNPDSFWKPYISILPSTFDTVLYFTLEELQELQGSPVLDEVFKILRSVARQYCYFFQLFQNDSYAKSLNIGQYFTYDLYRWAVSAVMTRQNVIPTADGSQQVTSLVPFFDMCNHINGKLPLLRAISQLECDEIW</sequence>
<evidence type="ECO:0000256" key="4">
    <source>
        <dbReference type="PROSITE-ProRule" id="PRU00898"/>
    </source>
</evidence>
<evidence type="ECO:0000313" key="5">
    <source>
        <dbReference type="EMBL" id="KFM79046.1"/>
    </source>
</evidence>
<dbReference type="PANTHER" id="PTHR13271">
    <property type="entry name" value="UNCHARACTERIZED PUTATIVE METHYLTRANSFERASE"/>
    <property type="match status" value="1"/>
</dbReference>
<dbReference type="OrthoDB" id="6410874at2759"/>
<dbReference type="EC" id="2.1.1.85" evidence="4"/>
<dbReference type="InterPro" id="IPR044428">
    <property type="entry name" value="SETD3_SET"/>
</dbReference>